<dbReference type="InterPro" id="IPR036623">
    <property type="entry name" value="Hemimethylated_DNA-bd_sf"/>
</dbReference>
<proteinExistence type="predicted"/>
<feature type="domain" description="Hemimethylated DNA-binding" evidence="1">
    <location>
        <begin position="277"/>
        <end position="379"/>
    </location>
</feature>
<protein>
    <recommendedName>
        <fullName evidence="1">Hemimethylated DNA-binding domain-containing protein</fullName>
    </recommendedName>
</protein>
<dbReference type="AlphaFoldDB" id="A0AAV9QXS6"/>
<dbReference type="Gene3D" id="2.30.30.390">
    <property type="entry name" value="Hemimethylated DNA-binding domain"/>
    <property type="match status" value="1"/>
</dbReference>
<sequence>MTHTVKDDLGGDPWITSFAPTALPVKITKKGKFKDGDISSFFGKRVSDVKEEETVRFKEGRMMERSEWSQVKEATESATGEEISEDEKMMLAYAMKMRRFQNQRERKKTVQRKLMERRKAQSRSTWFPGETNCPQHHAEQIAGGRFGFQTEFRTPRIYLTHPSALRCQLRSHASPQCRRRAADRAAALRRARAVLHHPVERIHGGAALPRNHAWRASYLNATAWTDWTNQQFSKVKSLVGLGQEEEQTSPPVETMIFDNDQGFFGASKAVRSPRPPFVFLRVGEVVMERKGHMVGVVVSWDPELRAPPEWVDRMYSSSEDTKAEKTPHYKVLFSGPGPSSLMVAYLPQTQLERITGMRPDIPTLENYFTHFDGTRFVMQDWLRELFPEDEKEDR</sequence>
<reference evidence="2 3" key="1">
    <citation type="submission" date="2021-06" db="EMBL/GenBank/DDBJ databases">
        <authorList>
            <person name="Palmer J.M."/>
        </authorList>
    </citation>
    <scope>NUCLEOTIDE SEQUENCE [LARGE SCALE GENOMIC DNA]</scope>
    <source>
        <strain evidence="2 3">MEX-2019</strain>
        <tissue evidence="2">Muscle</tissue>
    </source>
</reference>
<accession>A0AAV9QXS6</accession>
<evidence type="ECO:0000313" key="3">
    <source>
        <dbReference type="Proteomes" id="UP001311232"/>
    </source>
</evidence>
<keyword evidence="3" id="KW-1185">Reference proteome</keyword>
<dbReference type="PANTHER" id="PTHR48439">
    <property type="entry name" value="HEMIMETHYLATED DNA-BINDING DOMAIN-CONTAINING PROTEIN"/>
    <property type="match status" value="1"/>
</dbReference>
<evidence type="ECO:0000313" key="2">
    <source>
        <dbReference type="EMBL" id="KAK5601309.1"/>
    </source>
</evidence>
<name>A0AAV9QXS6_9TELE</name>
<dbReference type="EMBL" id="JAHHUM010002693">
    <property type="protein sequence ID" value="KAK5601309.1"/>
    <property type="molecule type" value="Genomic_DNA"/>
</dbReference>
<dbReference type="SMART" id="SM00992">
    <property type="entry name" value="YccV-like"/>
    <property type="match status" value="1"/>
</dbReference>
<organism evidence="2 3">
    <name type="scientific">Crenichthys baileyi</name>
    <name type="common">White River springfish</name>
    <dbReference type="NCBI Taxonomy" id="28760"/>
    <lineage>
        <taxon>Eukaryota</taxon>
        <taxon>Metazoa</taxon>
        <taxon>Chordata</taxon>
        <taxon>Craniata</taxon>
        <taxon>Vertebrata</taxon>
        <taxon>Euteleostomi</taxon>
        <taxon>Actinopterygii</taxon>
        <taxon>Neopterygii</taxon>
        <taxon>Teleostei</taxon>
        <taxon>Neoteleostei</taxon>
        <taxon>Acanthomorphata</taxon>
        <taxon>Ovalentaria</taxon>
        <taxon>Atherinomorphae</taxon>
        <taxon>Cyprinodontiformes</taxon>
        <taxon>Goodeidae</taxon>
        <taxon>Crenichthys</taxon>
    </lineage>
</organism>
<dbReference type="PANTHER" id="PTHR48439:SF1">
    <property type="entry name" value="HEMIMETHYLATED DNA-BINDING DOMAIN-CONTAINING PROTEIN"/>
    <property type="match status" value="1"/>
</dbReference>
<comment type="caution">
    <text evidence="2">The sequence shown here is derived from an EMBL/GenBank/DDBJ whole genome shotgun (WGS) entry which is preliminary data.</text>
</comment>
<dbReference type="InterPro" id="IPR011722">
    <property type="entry name" value="Hemimethylated_DNA-bd_dom"/>
</dbReference>
<dbReference type="SUPFAM" id="SSF141255">
    <property type="entry name" value="YccV-like"/>
    <property type="match status" value="1"/>
</dbReference>
<dbReference type="Proteomes" id="UP001311232">
    <property type="component" value="Unassembled WGS sequence"/>
</dbReference>
<evidence type="ECO:0000259" key="1">
    <source>
        <dbReference type="SMART" id="SM00992"/>
    </source>
</evidence>
<dbReference type="GO" id="GO:0003677">
    <property type="term" value="F:DNA binding"/>
    <property type="evidence" value="ECO:0007669"/>
    <property type="project" value="InterPro"/>
</dbReference>
<gene>
    <name evidence="2" type="ORF">CRENBAI_001321</name>
</gene>
<dbReference type="Pfam" id="PF08755">
    <property type="entry name" value="YccV-like"/>
    <property type="match status" value="1"/>
</dbReference>
<dbReference type="InterPro" id="IPR053189">
    <property type="entry name" value="Clp_protease_adapter_ClpF"/>
</dbReference>